<sequence length="341" mass="37225">MSTRIPLPGNMIDTLMNGVKTGSSLYSGIMHPILEREKQKQAEAHFQEQLKLHKAAAGRAAQAAADAHKKMDPMYEINQFKALQDFITGGGQIEGQPGGAMPGAQQPQPTQEMGQGMGMFSPEGMQQAQQPQQAPQASPQGAPGMNFDMLRQNPMLRGFFKHKFGYDPLAAAAQTPEDKQAASLNLFKQKEDIKKQSKGGDIPTNTVLTQNQQALQGIKTVLPMLDELINNPKSVYGPTDFSPSKKAAYNAKTSGMIDTLVAAQSLPKVQASIDLVEQQIRRGTNESTANYINRLKELRKDLVNRKGRAKDVLSNRKVNTSDDDDFSQMSDDELRKIAGGG</sequence>
<dbReference type="EMBL" id="LR798345">
    <property type="protein sequence ID" value="CAB5225524.1"/>
    <property type="molecule type" value="Genomic_DNA"/>
</dbReference>
<feature type="compositionally biased region" description="Low complexity" evidence="1">
    <location>
        <begin position="126"/>
        <end position="143"/>
    </location>
</feature>
<evidence type="ECO:0000313" key="4">
    <source>
        <dbReference type="EMBL" id="CAB5225524.1"/>
    </source>
</evidence>
<dbReference type="EMBL" id="LR796557">
    <property type="protein sequence ID" value="CAB4151369.1"/>
    <property type="molecule type" value="Genomic_DNA"/>
</dbReference>
<accession>A0A6J7X9H4</accession>
<evidence type="ECO:0000256" key="1">
    <source>
        <dbReference type="SAM" id="MobiDB-lite"/>
    </source>
</evidence>
<feature type="compositionally biased region" description="Gly residues" evidence="1">
    <location>
        <begin position="91"/>
        <end position="101"/>
    </location>
</feature>
<feature type="compositionally biased region" description="Basic and acidic residues" evidence="1">
    <location>
        <begin position="332"/>
        <end position="341"/>
    </location>
</feature>
<feature type="region of interest" description="Disordered" evidence="1">
    <location>
        <begin position="91"/>
        <end position="143"/>
    </location>
</feature>
<feature type="region of interest" description="Disordered" evidence="1">
    <location>
        <begin position="318"/>
        <end position="341"/>
    </location>
</feature>
<organism evidence="4">
    <name type="scientific">uncultured Caudovirales phage</name>
    <dbReference type="NCBI Taxonomy" id="2100421"/>
    <lineage>
        <taxon>Viruses</taxon>
        <taxon>Duplodnaviria</taxon>
        <taxon>Heunggongvirae</taxon>
        <taxon>Uroviricota</taxon>
        <taxon>Caudoviricetes</taxon>
        <taxon>Peduoviridae</taxon>
        <taxon>Maltschvirus</taxon>
        <taxon>Maltschvirus maltsch</taxon>
    </lineage>
</organism>
<proteinExistence type="predicted"/>
<name>A0A6J7X9H4_9CAUD</name>
<evidence type="ECO:0000313" key="2">
    <source>
        <dbReference type="EMBL" id="CAB4151369.1"/>
    </source>
</evidence>
<gene>
    <name evidence="2" type="ORF">UFOVP590_13</name>
    <name evidence="3" type="ORF">UFOVP685_10</name>
    <name evidence="4" type="ORF">UFOVP750_42</name>
</gene>
<protein>
    <submittedName>
        <fullName evidence="4">Uncharacterized protein</fullName>
    </submittedName>
</protein>
<reference evidence="4" key="1">
    <citation type="submission" date="2020-05" db="EMBL/GenBank/DDBJ databases">
        <authorList>
            <person name="Chiriac C."/>
            <person name="Salcher M."/>
            <person name="Ghai R."/>
            <person name="Kavagutti S V."/>
        </authorList>
    </citation>
    <scope>NUCLEOTIDE SEQUENCE</scope>
</reference>
<dbReference type="EMBL" id="LR796656">
    <property type="protein sequence ID" value="CAB4157224.1"/>
    <property type="molecule type" value="Genomic_DNA"/>
</dbReference>
<evidence type="ECO:0000313" key="3">
    <source>
        <dbReference type="EMBL" id="CAB4157224.1"/>
    </source>
</evidence>